<feature type="transmembrane region" description="Helical" evidence="7">
    <location>
        <begin position="173"/>
        <end position="192"/>
    </location>
</feature>
<dbReference type="RefSeq" id="WP_073554302.1">
    <property type="nucleotide sequence ID" value="NZ_CP040183.1"/>
</dbReference>
<feature type="transmembrane region" description="Helical" evidence="7">
    <location>
        <begin position="78"/>
        <end position="98"/>
    </location>
</feature>
<evidence type="ECO:0000256" key="5">
    <source>
        <dbReference type="ARBA" id="ARBA00022989"/>
    </source>
</evidence>
<dbReference type="EMBL" id="JAXUDK010000011">
    <property type="protein sequence ID" value="MDZ7467427.1"/>
    <property type="molecule type" value="Genomic_DNA"/>
</dbReference>
<keyword evidence="6 7" id="KW-0472">Membrane</keyword>
<protein>
    <submittedName>
        <fullName evidence="8">MOP flippase family protein</fullName>
    </submittedName>
</protein>
<feature type="transmembrane region" description="Helical" evidence="7">
    <location>
        <begin position="213"/>
        <end position="232"/>
    </location>
</feature>
<feature type="transmembrane region" description="Helical" evidence="7">
    <location>
        <begin position="381"/>
        <end position="403"/>
    </location>
</feature>
<keyword evidence="4 7" id="KW-0812">Transmembrane</keyword>
<evidence type="ECO:0000256" key="4">
    <source>
        <dbReference type="ARBA" id="ARBA00022692"/>
    </source>
</evidence>
<keyword evidence="3" id="KW-1003">Cell membrane</keyword>
<feature type="transmembrane region" description="Helical" evidence="7">
    <location>
        <begin position="238"/>
        <end position="258"/>
    </location>
</feature>
<evidence type="ECO:0000256" key="3">
    <source>
        <dbReference type="ARBA" id="ARBA00022475"/>
    </source>
</evidence>
<evidence type="ECO:0000313" key="8">
    <source>
        <dbReference type="EMBL" id="MDZ7467427.1"/>
    </source>
</evidence>
<reference evidence="8 9" key="1">
    <citation type="submission" date="2023-12" db="EMBL/GenBank/DDBJ databases">
        <title>N/s.</title>
        <authorList>
            <person name="Dale J."/>
        </authorList>
    </citation>
    <scope>NUCLEOTIDE SEQUENCE [LARGE SCALE GENOMIC DNA]</scope>
    <source>
        <strain evidence="8 9">2023EL-01226</strain>
    </source>
</reference>
<evidence type="ECO:0000313" key="9">
    <source>
        <dbReference type="Proteomes" id="UP001293169"/>
    </source>
</evidence>
<evidence type="ECO:0000256" key="7">
    <source>
        <dbReference type="SAM" id="Phobius"/>
    </source>
</evidence>
<feature type="transmembrane region" description="Helical" evidence="7">
    <location>
        <begin position="323"/>
        <end position="350"/>
    </location>
</feature>
<feature type="transmembrane region" description="Helical" evidence="7">
    <location>
        <begin position="118"/>
        <end position="136"/>
    </location>
</feature>
<keyword evidence="9" id="KW-1185">Reference proteome</keyword>
<keyword evidence="5 7" id="KW-1133">Transmembrane helix</keyword>
<feature type="transmembrane region" description="Helical" evidence="7">
    <location>
        <begin position="148"/>
        <end position="167"/>
    </location>
</feature>
<dbReference type="InterPro" id="IPR050833">
    <property type="entry name" value="Poly_Biosynth_Transport"/>
</dbReference>
<dbReference type="Pfam" id="PF13440">
    <property type="entry name" value="Polysacc_synt_3"/>
    <property type="match status" value="1"/>
</dbReference>
<feature type="transmembrane region" description="Helical" evidence="7">
    <location>
        <begin position="447"/>
        <end position="466"/>
    </location>
</feature>
<comment type="similarity">
    <text evidence="2">Belongs to the polysaccharide synthase family.</text>
</comment>
<evidence type="ECO:0000256" key="1">
    <source>
        <dbReference type="ARBA" id="ARBA00004651"/>
    </source>
</evidence>
<accession>A0ABU5M5D8</accession>
<sequence>MSLKEKTLNAVKWNLLSTIVTVSLGMVSLWALSHILSVEQYGVISAALIITNFINMLLDFGISNSIVRSQTVERIELASLSVVNIFMGIAAFILTFIFSENIAGVFGGSENLRFQVEIVSFGFIFIALGLQPKALLTKDMEFGLLSKIVIIVAITNFIIAVTLAFIFHEAWCVAVAFLVSSIIGSLIARFCARKLMDYGAGFQLKAIRKHFRYGIQLVIDSLINQISINTYPVLMSRLISFAAIGGYNISYSISIALFERLNPILSHALFPAFSKIGNDEKKLQSSFLKVTIFSSMVNFPMLIGMMLASTQIVRIFFDEKWSFIPPIVQILCIVGVLRSLETPVISVLLVKAQMYRNIYLGIGKLLTGIPLAWFLGTRFGITGIVYGFLIIQVVNTTLGYFYLLKPSLGISGLKYLKSILIPAIHVLPMVVGGLILNKMELIDNQFAHLFILIALCFVLYSVTIFMSPVDIVREFRATIINNFMTKALKK</sequence>
<feature type="transmembrane region" description="Helical" evidence="7">
    <location>
        <begin position="38"/>
        <end position="58"/>
    </location>
</feature>
<comment type="caution">
    <text evidence="8">The sequence shown here is derived from an EMBL/GenBank/DDBJ whole genome shotgun (WGS) entry which is preliminary data.</text>
</comment>
<dbReference type="PANTHER" id="PTHR30250">
    <property type="entry name" value="PST FAMILY PREDICTED COLANIC ACID TRANSPORTER"/>
    <property type="match status" value="1"/>
</dbReference>
<feature type="transmembrane region" description="Helical" evidence="7">
    <location>
        <begin position="357"/>
        <end position="375"/>
    </location>
</feature>
<name>A0ABU5M5D8_RAOPL</name>
<evidence type="ECO:0000256" key="2">
    <source>
        <dbReference type="ARBA" id="ARBA00007430"/>
    </source>
</evidence>
<dbReference type="Proteomes" id="UP001293169">
    <property type="component" value="Unassembled WGS sequence"/>
</dbReference>
<evidence type="ECO:0000256" key="6">
    <source>
        <dbReference type="ARBA" id="ARBA00023136"/>
    </source>
</evidence>
<feature type="transmembrane region" description="Helical" evidence="7">
    <location>
        <begin position="415"/>
        <end position="435"/>
    </location>
</feature>
<feature type="transmembrane region" description="Helical" evidence="7">
    <location>
        <begin position="290"/>
        <end position="317"/>
    </location>
</feature>
<comment type="subcellular location">
    <subcellularLocation>
        <location evidence="1">Cell membrane</location>
        <topology evidence="1">Multi-pass membrane protein</topology>
    </subcellularLocation>
</comment>
<proteinExistence type="inferred from homology"/>
<gene>
    <name evidence="8" type="ORF">U5E74_17470</name>
</gene>
<dbReference type="NCBIfam" id="NF007773">
    <property type="entry name" value="PRK10459.1"/>
    <property type="match status" value="1"/>
</dbReference>
<organism evidence="8 9">
    <name type="scientific">Raoultella planticola</name>
    <name type="common">Klebsiella planticola</name>
    <dbReference type="NCBI Taxonomy" id="575"/>
    <lineage>
        <taxon>Bacteria</taxon>
        <taxon>Pseudomonadati</taxon>
        <taxon>Pseudomonadota</taxon>
        <taxon>Gammaproteobacteria</taxon>
        <taxon>Enterobacterales</taxon>
        <taxon>Enterobacteriaceae</taxon>
        <taxon>Klebsiella/Raoultella group</taxon>
        <taxon>Raoultella</taxon>
    </lineage>
</organism>
<feature type="transmembrane region" description="Helical" evidence="7">
    <location>
        <begin position="12"/>
        <end position="32"/>
    </location>
</feature>
<dbReference type="PANTHER" id="PTHR30250:SF10">
    <property type="entry name" value="LIPOPOLYSACCHARIDE BIOSYNTHESIS PROTEIN WZXC"/>
    <property type="match status" value="1"/>
</dbReference>